<evidence type="ECO:0000313" key="8">
    <source>
        <dbReference type="EMBL" id="KIY97276.1"/>
    </source>
</evidence>
<dbReference type="Proteomes" id="UP000054498">
    <property type="component" value="Unassembled WGS sequence"/>
</dbReference>
<dbReference type="Pfam" id="PF00448">
    <property type="entry name" value="SRP54"/>
    <property type="match status" value="1"/>
</dbReference>
<dbReference type="InterPro" id="IPR027417">
    <property type="entry name" value="P-loop_NTPase"/>
</dbReference>
<keyword evidence="3" id="KW-0342">GTP-binding</keyword>
<dbReference type="InterPro" id="IPR042101">
    <property type="entry name" value="SRP54_N_sf"/>
</dbReference>
<feature type="compositionally biased region" description="Basic and acidic residues" evidence="6">
    <location>
        <begin position="93"/>
        <end position="107"/>
    </location>
</feature>
<accession>A0A0D2M849</accession>
<dbReference type="GO" id="GO:0006616">
    <property type="term" value="P:SRP-dependent cotranslational protein targeting to membrane, translocation"/>
    <property type="evidence" value="ECO:0007669"/>
    <property type="project" value="TreeGrafter"/>
</dbReference>
<evidence type="ECO:0000256" key="1">
    <source>
        <dbReference type="ARBA" id="ARBA00004496"/>
    </source>
</evidence>
<protein>
    <recommendedName>
        <fullName evidence="7">Signal recognition particle SRP54 helical bundle domain-containing protein</fullName>
    </recommendedName>
</protein>
<dbReference type="AlphaFoldDB" id="A0A0D2M849"/>
<feature type="domain" description="Signal recognition particle SRP54 helical bundle" evidence="7">
    <location>
        <begin position="2"/>
        <end position="87"/>
    </location>
</feature>
<dbReference type="FunFam" id="1.20.120.140:FF:000001">
    <property type="entry name" value="Signal recognition particle GTPase"/>
    <property type="match status" value="1"/>
</dbReference>
<keyword evidence="2" id="KW-0547">Nucleotide-binding</keyword>
<feature type="non-terminal residue" evidence="8">
    <location>
        <position position="161"/>
    </location>
</feature>
<proteinExistence type="predicted"/>
<dbReference type="GO" id="GO:0005786">
    <property type="term" value="C:signal recognition particle, endoplasmic reticulum targeting"/>
    <property type="evidence" value="ECO:0007669"/>
    <property type="project" value="TreeGrafter"/>
</dbReference>
<comment type="subcellular location">
    <subcellularLocation>
        <location evidence="1">Cytoplasm</location>
    </subcellularLocation>
</comment>
<dbReference type="Pfam" id="PF02881">
    <property type="entry name" value="SRP54_N"/>
    <property type="match status" value="1"/>
</dbReference>
<evidence type="ECO:0000256" key="5">
    <source>
        <dbReference type="ARBA" id="ARBA00046020"/>
    </source>
</evidence>
<dbReference type="InterPro" id="IPR000897">
    <property type="entry name" value="SRP54_GTPase_dom"/>
</dbReference>
<sequence length="161" mass="17333">MVLNELGRGITSALAAMANTMVIDEAVLDDCLKEICKALLQSDVNVRLVANLRANIKKRVNVEELAAGLNKRKIIEKAVFDELCAMLDGDGDKDKDAKAKEASKGGKDGAGSYGVKKGKPHVVMFVGLQGSGKTTTCTKYAYWHKKKGFKPALVCADTFRA</sequence>
<comment type="subunit">
    <text evidence="4">Component of a signal recognition particle (SRP) complex that consists of a 7SL RNA molecule of 300 nucleotides and six protein subunits: SRP72, SRP68, SRP54, SRP19, SRP14 and SRP9.</text>
</comment>
<dbReference type="PANTHER" id="PTHR11564">
    <property type="entry name" value="SIGNAL RECOGNITION PARTICLE 54K PROTEIN SRP54"/>
    <property type="match status" value="1"/>
</dbReference>
<dbReference type="KEGG" id="mng:MNEG_10689"/>
<comment type="function">
    <text evidence="5">Component of the signal recognition particle (SRP) complex, a ribonucleoprotein complex that mediates the cotranslational targeting of secretory and membrane proteins to the endoplasmic reticulum (ER). As part of the SRP complex, associates with the SRP receptor (SR) component SRPRA to target secretory proteins to the endoplasmic reticulum membrane. Binds to the signal sequence of presecretory proteins when they emerge from the ribosomes. Displays basal GTPase activity, and stimulates reciprocal GTPase activation of the SR subunit SRPRA. Forms a guanosine 5'-triphosphate (GTP)-dependent complex with the SR subunit SRPRA. SR compaction and GTPase mediated rearrangement of SR drive SRP-mediated cotranslational protein translocation into the ER. Requires the presence of SRP9/SRP14 and/or SRP19 to stably interact with RNA.</text>
</comment>
<dbReference type="SUPFAM" id="SSF52540">
    <property type="entry name" value="P-loop containing nucleoside triphosphate hydrolases"/>
    <property type="match status" value="1"/>
</dbReference>
<evidence type="ECO:0000313" key="9">
    <source>
        <dbReference type="Proteomes" id="UP000054498"/>
    </source>
</evidence>
<keyword evidence="9" id="KW-1185">Reference proteome</keyword>
<dbReference type="GO" id="GO:0008312">
    <property type="term" value="F:7S RNA binding"/>
    <property type="evidence" value="ECO:0007669"/>
    <property type="project" value="TreeGrafter"/>
</dbReference>
<dbReference type="OrthoDB" id="10250817at2759"/>
<dbReference type="Gene3D" id="3.40.50.300">
    <property type="entry name" value="P-loop containing nucleotide triphosphate hydrolases"/>
    <property type="match status" value="1"/>
</dbReference>
<reference evidence="8 9" key="1">
    <citation type="journal article" date="2013" name="BMC Genomics">
        <title>Reconstruction of the lipid metabolism for the microalga Monoraphidium neglectum from its genome sequence reveals characteristics suitable for biofuel production.</title>
        <authorList>
            <person name="Bogen C."/>
            <person name="Al-Dilaimi A."/>
            <person name="Albersmeier A."/>
            <person name="Wichmann J."/>
            <person name="Grundmann M."/>
            <person name="Rupp O."/>
            <person name="Lauersen K.J."/>
            <person name="Blifernez-Klassen O."/>
            <person name="Kalinowski J."/>
            <person name="Goesmann A."/>
            <person name="Mussgnug J.H."/>
            <person name="Kruse O."/>
        </authorList>
    </citation>
    <scope>NUCLEOTIDE SEQUENCE [LARGE SCALE GENOMIC DNA]</scope>
    <source>
        <strain evidence="8 9">SAG 48.87</strain>
    </source>
</reference>
<organism evidence="8 9">
    <name type="scientific">Monoraphidium neglectum</name>
    <dbReference type="NCBI Taxonomy" id="145388"/>
    <lineage>
        <taxon>Eukaryota</taxon>
        <taxon>Viridiplantae</taxon>
        <taxon>Chlorophyta</taxon>
        <taxon>core chlorophytes</taxon>
        <taxon>Chlorophyceae</taxon>
        <taxon>CS clade</taxon>
        <taxon>Sphaeropleales</taxon>
        <taxon>Selenastraceae</taxon>
        <taxon>Monoraphidium</taxon>
    </lineage>
</organism>
<evidence type="ECO:0000256" key="3">
    <source>
        <dbReference type="ARBA" id="ARBA00023134"/>
    </source>
</evidence>
<dbReference type="SMART" id="SM00963">
    <property type="entry name" value="SRP54_N"/>
    <property type="match status" value="1"/>
</dbReference>
<evidence type="ECO:0000256" key="4">
    <source>
        <dbReference type="ARBA" id="ARBA00034796"/>
    </source>
</evidence>
<dbReference type="GO" id="GO:0005829">
    <property type="term" value="C:cytosol"/>
    <property type="evidence" value="ECO:0007669"/>
    <property type="project" value="TreeGrafter"/>
</dbReference>
<evidence type="ECO:0000256" key="2">
    <source>
        <dbReference type="ARBA" id="ARBA00022741"/>
    </source>
</evidence>
<dbReference type="PANTHER" id="PTHR11564:SF5">
    <property type="entry name" value="SIGNAL RECOGNITION PARTICLE SUBUNIT SRP54"/>
    <property type="match status" value="1"/>
</dbReference>
<dbReference type="GO" id="GO:0030942">
    <property type="term" value="F:endoplasmic reticulum signal peptide binding"/>
    <property type="evidence" value="ECO:0007669"/>
    <property type="project" value="TreeGrafter"/>
</dbReference>
<dbReference type="GO" id="GO:0003924">
    <property type="term" value="F:GTPase activity"/>
    <property type="evidence" value="ECO:0007669"/>
    <property type="project" value="InterPro"/>
</dbReference>
<dbReference type="Gene3D" id="1.20.120.140">
    <property type="entry name" value="Signal recognition particle SRP54, nucleotide-binding domain"/>
    <property type="match status" value="1"/>
</dbReference>
<feature type="region of interest" description="Disordered" evidence="6">
    <location>
        <begin position="93"/>
        <end position="113"/>
    </location>
</feature>
<dbReference type="GO" id="GO:0005525">
    <property type="term" value="F:GTP binding"/>
    <property type="evidence" value="ECO:0007669"/>
    <property type="project" value="UniProtKB-KW"/>
</dbReference>
<dbReference type="InterPro" id="IPR036225">
    <property type="entry name" value="SRP/SRP_N"/>
</dbReference>
<dbReference type="RefSeq" id="XP_013896296.1">
    <property type="nucleotide sequence ID" value="XM_014040842.1"/>
</dbReference>
<dbReference type="EMBL" id="KK102638">
    <property type="protein sequence ID" value="KIY97276.1"/>
    <property type="molecule type" value="Genomic_DNA"/>
</dbReference>
<dbReference type="InterPro" id="IPR022941">
    <property type="entry name" value="SRP54"/>
</dbReference>
<name>A0A0D2M849_9CHLO</name>
<dbReference type="SUPFAM" id="SSF47364">
    <property type="entry name" value="Domain of the SRP/SRP receptor G-proteins"/>
    <property type="match status" value="1"/>
</dbReference>
<evidence type="ECO:0000256" key="6">
    <source>
        <dbReference type="SAM" id="MobiDB-lite"/>
    </source>
</evidence>
<dbReference type="InterPro" id="IPR013822">
    <property type="entry name" value="Signal_recog_particl_SRP54_hlx"/>
</dbReference>
<dbReference type="STRING" id="145388.A0A0D2M849"/>
<gene>
    <name evidence="8" type="ORF">MNEG_10689</name>
</gene>
<evidence type="ECO:0000259" key="7">
    <source>
        <dbReference type="SMART" id="SM00963"/>
    </source>
</evidence>
<dbReference type="GeneID" id="25727876"/>